<dbReference type="Gene3D" id="1.10.45.10">
    <property type="entry name" value="Vanillyl-alcohol Oxidase, Chain A, domain 4"/>
    <property type="match status" value="1"/>
</dbReference>
<dbReference type="PANTHER" id="PTHR11748">
    <property type="entry name" value="D-LACTATE DEHYDROGENASE"/>
    <property type="match status" value="1"/>
</dbReference>
<evidence type="ECO:0000256" key="9">
    <source>
        <dbReference type="ARBA" id="ARBA00039003"/>
    </source>
</evidence>
<dbReference type="InterPro" id="IPR016164">
    <property type="entry name" value="FAD-linked_Oxase-like_C"/>
</dbReference>
<dbReference type="GO" id="GO:1903457">
    <property type="term" value="P:lactate catabolic process"/>
    <property type="evidence" value="ECO:0007669"/>
    <property type="project" value="TreeGrafter"/>
</dbReference>
<evidence type="ECO:0000256" key="4">
    <source>
        <dbReference type="ARBA" id="ARBA00022723"/>
    </source>
</evidence>
<sequence length="180" mass="19578">GLLGNAKGAAKPIPFAEDTCVPPEHLADYIVEFRALLDGHGLSYGMFGHVDAGVLHVRPALDMCDPQQEMLMKRISDDVVALTAKYGGLLWGEHGKGFRAEYSPAFFGAELFGELRKIKAAFDPDNRLNPGKICPPEGVDAPMMKVDAVKRGTFDRQIPIAVRSSWRGAMECNGNGLCFN</sequence>
<dbReference type="Gene3D" id="3.30.70.2740">
    <property type="match status" value="1"/>
</dbReference>
<evidence type="ECO:0000256" key="5">
    <source>
        <dbReference type="ARBA" id="ARBA00022827"/>
    </source>
</evidence>
<feature type="non-terminal residue" evidence="14">
    <location>
        <position position="1"/>
    </location>
</feature>
<name>A0A8I1B432_BURCE</name>
<evidence type="ECO:0000256" key="10">
    <source>
        <dbReference type="ARBA" id="ARBA00051291"/>
    </source>
</evidence>
<keyword evidence="8" id="KW-0411">Iron-sulfur</keyword>
<evidence type="ECO:0000256" key="6">
    <source>
        <dbReference type="ARBA" id="ARBA00023002"/>
    </source>
</evidence>
<feature type="domain" description="FAD-binding oxidoreductase/transferase type 4 C-terminal" evidence="13">
    <location>
        <begin position="4"/>
        <end position="133"/>
    </location>
</feature>
<evidence type="ECO:0000259" key="13">
    <source>
        <dbReference type="Pfam" id="PF02913"/>
    </source>
</evidence>
<comment type="similarity">
    <text evidence="11">In the N-terminal section; belongs to the FAD-binding oxidoreductase/transferase type 4 family.</text>
</comment>
<organism evidence="14 15">
    <name type="scientific">Burkholderia cepacia</name>
    <name type="common">Pseudomonas cepacia</name>
    <dbReference type="NCBI Taxonomy" id="292"/>
    <lineage>
        <taxon>Bacteria</taxon>
        <taxon>Pseudomonadati</taxon>
        <taxon>Pseudomonadota</taxon>
        <taxon>Betaproteobacteria</taxon>
        <taxon>Burkholderiales</taxon>
        <taxon>Burkholderiaceae</taxon>
        <taxon>Burkholderia</taxon>
        <taxon>Burkholderia cepacia complex</taxon>
    </lineage>
</organism>
<gene>
    <name evidence="14" type="ORF">JAO13_40990</name>
</gene>
<comment type="caution">
    <text evidence="14">The sequence shown here is derived from an EMBL/GenBank/DDBJ whole genome shotgun (WGS) entry which is preliminary data.</text>
</comment>
<evidence type="ECO:0000256" key="8">
    <source>
        <dbReference type="ARBA" id="ARBA00023014"/>
    </source>
</evidence>
<dbReference type="AlphaFoldDB" id="A0A8I1B432"/>
<dbReference type="RefSeq" id="WP_198114969.1">
    <property type="nucleotide sequence ID" value="NZ_JAEDXG010000216.1"/>
</dbReference>
<evidence type="ECO:0000256" key="3">
    <source>
        <dbReference type="ARBA" id="ARBA00022630"/>
    </source>
</evidence>
<evidence type="ECO:0000256" key="12">
    <source>
        <dbReference type="ARBA" id="ARBA00067680"/>
    </source>
</evidence>
<feature type="non-terminal residue" evidence="14">
    <location>
        <position position="180"/>
    </location>
</feature>
<dbReference type="FunFam" id="3.30.70.2740:FF:000003">
    <property type="entry name" value="Oxidoreductase, FAD-binding, putative"/>
    <property type="match status" value="1"/>
</dbReference>
<comment type="catalytic activity">
    <reaction evidence="10">
        <text>(R)-2-hydroxyglutarate + A = 2-oxoglutarate + AH2</text>
        <dbReference type="Rhea" id="RHEA:38295"/>
        <dbReference type="ChEBI" id="CHEBI:13193"/>
        <dbReference type="ChEBI" id="CHEBI:15801"/>
        <dbReference type="ChEBI" id="CHEBI:16810"/>
        <dbReference type="ChEBI" id="CHEBI:17499"/>
        <dbReference type="EC" id="1.1.99.39"/>
    </reaction>
    <physiologicalReaction direction="left-to-right" evidence="10">
        <dbReference type="Rhea" id="RHEA:38296"/>
    </physiologicalReaction>
</comment>
<dbReference type="InterPro" id="IPR016171">
    <property type="entry name" value="Vanillyl_alc_oxidase_C-sub2"/>
</dbReference>
<dbReference type="SUPFAM" id="SSF55103">
    <property type="entry name" value="FAD-linked oxidases, C-terminal domain"/>
    <property type="match status" value="1"/>
</dbReference>
<dbReference type="Proteomes" id="UP000645612">
    <property type="component" value="Unassembled WGS sequence"/>
</dbReference>
<dbReference type="GO" id="GO:0046872">
    <property type="term" value="F:metal ion binding"/>
    <property type="evidence" value="ECO:0007669"/>
    <property type="project" value="UniProtKB-KW"/>
</dbReference>
<reference evidence="14" key="1">
    <citation type="submission" date="2020-12" db="EMBL/GenBank/DDBJ databases">
        <title>Burkholderia cepacia complex in Mexico.</title>
        <authorList>
            <person name="Estrada P."/>
        </authorList>
    </citation>
    <scope>NUCLEOTIDE SEQUENCE</scope>
    <source>
        <strain evidence="14">871</strain>
    </source>
</reference>
<evidence type="ECO:0000256" key="2">
    <source>
        <dbReference type="ARBA" id="ARBA00022485"/>
    </source>
</evidence>
<proteinExistence type="inferred from homology"/>
<evidence type="ECO:0000256" key="11">
    <source>
        <dbReference type="ARBA" id="ARBA00060924"/>
    </source>
</evidence>
<evidence type="ECO:0000256" key="7">
    <source>
        <dbReference type="ARBA" id="ARBA00023004"/>
    </source>
</evidence>
<accession>A0A8I1B432</accession>
<evidence type="ECO:0000256" key="1">
    <source>
        <dbReference type="ARBA" id="ARBA00001974"/>
    </source>
</evidence>
<keyword evidence="7" id="KW-0408">Iron</keyword>
<dbReference type="EMBL" id="JAEDXG010000216">
    <property type="protein sequence ID" value="MBH9702798.1"/>
    <property type="molecule type" value="Genomic_DNA"/>
</dbReference>
<keyword evidence="5" id="KW-0274">FAD</keyword>
<dbReference type="GO" id="GO:0050660">
    <property type="term" value="F:flavin adenine dinucleotide binding"/>
    <property type="evidence" value="ECO:0007669"/>
    <property type="project" value="InterPro"/>
</dbReference>
<keyword evidence="6" id="KW-0560">Oxidoreductase</keyword>
<keyword evidence="2" id="KW-0004">4Fe-4S</keyword>
<comment type="cofactor">
    <cofactor evidence="1">
        <name>FAD</name>
        <dbReference type="ChEBI" id="CHEBI:57692"/>
    </cofactor>
</comment>
<keyword evidence="3" id="KW-0285">Flavoprotein</keyword>
<dbReference type="GO" id="GO:0004458">
    <property type="term" value="F:D-lactate dehydrogenase (cytochrome) activity"/>
    <property type="evidence" value="ECO:0007669"/>
    <property type="project" value="TreeGrafter"/>
</dbReference>
<dbReference type="PANTHER" id="PTHR11748:SF119">
    <property type="entry name" value="D-2-HYDROXYGLUTARATE DEHYDROGENASE"/>
    <property type="match status" value="1"/>
</dbReference>
<evidence type="ECO:0000313" key="15">
    <source>
        <dbReference type="Proteomes" id="UP000645612"/>
    </source>
</evidence>
<dbReference type="GO" id="GO:0008720">
    <property type="term" value="F:D-lactate dehydrogenase (NAD+) activity"/>
    <property type="evidence" value="ECO:0007669"/>
    <property type="project" value="TreeGrafter"/>
</dbReference>
<protein>
    <recommendedName>
        <fullName evidence="12">D-2-hydroxyglutarate dehydrogenase</fullName>
        <ecNumber evidence="9">1.1.99.39</ecNumber>
    </recommendedName>
</protein>
<keyword evidence="4" id="KW-0479">Metal-binding</keyword>
<dbReference type="GO" id="GO:0051990">
    <property type="term" value="F:(R)-2-hydroxyglutarate dehydrogenase activity"/>
    <property type="evidence" value="ECO:0007669"/>
    <property type="project" value="UniProtKB-EC"/>
</dbReference>
<evidence type="ECO:0000313" key="14">
    <source>
        <dbReference type="EMBL" id="MBH9702798.1"/>
    </source>
</evidence>
<dbReference type="Pfam" id="PF02913">
    <property type="entry name" value="FAD-oxidase_C"/>
    <property type="match status" value="1"/>
</dbReference>
<dbReference type="EC" id="1.1.99.39" evidence="9"/>
<dbReference type="GO" id="GO:0051539">
    <property type="term" value="F:4 iron, 4 sulfur cluster binding"/>
    <property type="evidence" value="ECO:0007669"/>
    <property type="project" value="UniProtKB-KW"/>
</dbReference>
<dbReference type="InterPro" id="IPR004113">
    <property type="entry name" value="FAD-bd_oxidored_4_C"/>
</dbReference>